<protein>
    <submittedName>
        <fullName evidence="2">Uncharacterized protein</fullName>
    </submittedName>
</protein>
<evidence type="ECO:0000313" key="2">
    <source>
        <dbReference type="EMBL" id="KAF8764891.1"/>
    </source>
</evidence>
<feature type="region of interest" description="Disordered" evidence="1">
    <location>
        <begin position="23"/>
        <end position="66"/>
    </location>
</feature>
<evidence type="ECO:0000256" key="1">
    <source>
        <dbReference type="SAM" id="MobiDB-lite"/>
    </source>
</evidence>
<sequence>MHSTRKPSVIGTLNTSRPVFFSIKSRNLNPENDTGSSDYQEPGTRYRGSTTLSRPQPPGPYRSPRWRLLVGTDPLAMNTEPDLVHRRAPGRVTITAVDTARTSQHPVLCGILSL</sequence>
<dbReference type="EMBL" id="JABXBU010002231">
    <property type="protein sequence ID" value="KAF8764891.1"/>
    <property type="molecule type" value="Genomic_DNA"/>
</dbReference>
<evidence type="ECO:0000313" key="3">
    <source>
        <dbReference type="Proteomes" id="UP000807504"/>
    </source>
</evidence>
<dbReference type="AlphaFoldDB" id="A0A8T0E4U8"/>
<feature type="compositionally biased region" description="Polar residues" evidence="1">
    <location>
        <begin position="24"/>
        <end position="39"/>
    </location>
</feature>
<gene>
    <name evidence="2" type="ORF">HNY73_022923</name>
</gene>
<organism evidence="2 3">
    <name type="scientific">Argiope bruennichi</name>
    <name type="common">Wasp spider</name>
    <name type="synonym">Aranea bruennichi</name>
    <dbReference type="NCBI Taxonomy" id="94029"/>
    <lineage>
        <taxon>Eukaryota</taxon>
        <taxon>Metazoa</taxon>
        <taxon>Ecdysozoa</taxon>
        <taxon>Arthropoda</taxon>
        <taxon>Chelicerata</taxon>
        <taxon>Arachnida</taxon>
        <taxon>Araneae</taxon>
        <taxon>Araneomorphae</taxon>
        <taxon>Entelegynae</taxon>
        <taxon>Araneoidea</taxon>
        <taxon>Araneidae</taxon>
        <taxon>Argiope</taxon>
    </lineage>
</organism>
<comment type="caution">
    <text evidence="2">The sequence shown here is derived from an EMBL/GenBank/DDBJ whole genome shotgun (WGS) entry which is preliminary data.</text>
</comment>
<reference evidence="2" key="2">
    <citation type="submission" date="2020-06" db="EMBL/GenBank/DDBJ databases">
        <authorList>
            <person name="Sheffer M."/>
        </authorList>
    </citation>
    <scope>NUCLEOTIDE SEQUENCE</scope>
</reference>
<keyword evidence="3" id="KW-1185">Reference proteome</keyword>
<dbReference type="Proteomes" id="UP000807504">
    <property type="component" value="Unassembled WGS sequence"/>
</dbReference>
<accession>A0A8T0E4U8</accession>
<reference evidence="2" key="1">
    <citation type="journal article" date="2020" name="bioRxiv">
        <title>Chromosome-level reference genome of the European wasp spider Argiope bruennichi: a resource for studies on range expansion and evolutionary adaptation.</title>
        <authorList>
            <person name="Sheffer M.M."/>
            <person name="Hoppe A."/>
            <person name="Krehenwinkel H."/>
            <person name="Uhl G."/>
            <person name="Kuss A.W."/>
            <person name="Jensen L."/>
            <person name="Jensen C."/>
            <person name="Gillespie R.G."/>
            <person name="Hoff K.J."/>
            <person name="Prost S."/>
        </authorList>
    </citation>
    <scope>NUCLEOTIDE SEQUENCE</scope>
</reference>
<name>A0A8T0E4U8_ARGBR</name>
<proteinExistence type="predicted"/>